<feature type="compositionally biased region" description="Acidic residues" evidence="1">
    <location>
        <begin position="351"/>
        <end position="378"/>
    </location>
</feature>
<protein>
    <recommendedName>
        <fullName evidence="2">BTB domain-containing protein</fullName>
    </recommendedName>
</protein>
<proteinExistence type="predicted"/>
<dbReference type="InterPro" id="IPR000210">
    <property type="entry name" value="BTB/POZ_dom"/>
</dbReference>
<feature type="domain" description="BTB" evidence="2">
    <location>
        <begin position="246"/>
        <end position="304"/>
    </location>
</feature>
<dbReference type="PROSITE" id="PS50097">
    <property type="entry name" value="BTB"/>
    <property type="match status" value="1"/>
</dbReference>
<name>A0ABR4GI21_9EURO</name>
<dbReference type="Proteomes" id="UP001610563">
    <property type="component" value="Unassembled WGS sequence"/>
</dbReference>
<evidence type="ECO:0000259" key="2">
    <source>
        <dbReference type="PROSITE" id="PS50097"/>
    </source>
</evidence>
<accession>A0ABR4GI21</accession>
<organism evidence="3 4">
    <name type="scientific">Aspergillus keveii</name>
    <dbReference type="NCBI Taxonomy" id="714993"/>
    <lineage>
        <taxon>Eukaryota</taxon>
        <taxon>Fungi</taxon>
        <taxon>Dikarya</taxon>
        <taxon>Ascomycota</taxon>
        <taxon>Pezizomycotina</taxon>
        <taxon>Eurotiomycetes</taxon>
        <taxon>Eurotiomycetidae</taxon>
        <taxon>Eurotiales</taxon>
        <taxon>Aspergillaceae</taxon>
        <taxon>Aspergillus</taxon>
        <taxon>Aspergillus subgen. Nidulantes</taxon>
    </lineage>
</organism>
<comment type="caution">
    <text evidence="3">The sequence shown here is derived from an EMBL/GenBank/DDBJ whole genome shotgun (WGS) entry which is preliminary data.</text>
</comment>
<evidence type="ECO:0000256" key="1">
    <source>
        <dbReference type="SAM" id="MobiDB-lite"/>
    </source>
</evidence>
<dbReference type="EMBL" id="JBFTWV010000012">
    <property type="protein sequence ID" value="KAL2798658.1"/>
    <property type="molecule type" value="Genomic_DNA"/>
</dbReference>
<gene>
    <name evidence="3" type="ORF">BJX66DRAFT_334021</name>
</gene>
<evidence type="ECO:0000313" key="3">
    <source>
        <dbReference type="EMBL" id="KAL2798658.1"/>
    </source>
</evidence>
<evidence type="ECO:0000313" key="4">
    <source>
        <dbReference type="Proteomes" id="UP001610563"/>
    </source>
</evidence>
<dbReference type="InterPro" id="IPR036770">
    <property type="entry name" value="Ankyrin_rpt-contain_sf"/>
</dbReference>
<feature type="region of interest" description="Disordered" evidence="1">
    <location>
        <begin position="351"/>
        <end position="415"/>
    </location>
</feature>
<sequence length="415" mass="46824">MEGLLSAAAFDGDWDTYCTLRDKLCRTPHLFHDKIMNAFNLAIQHHNNDIAEDILSELNEINRLDHYGIRREGLLAAARAIDGVNLILADYILVINMPVHMLGTPLESACERGNVELVDQILKNLMESKPGALAEYEKFIVRRGTEQKHSPSSHVDNDRAFFLNEPMRICINAANWELCGVLLPSYIECVAYGRAHGAQVIREIEKVQSDAFYFIAPETCYKMLALPMPKSLKKLLLNHIDIEIPPDSTISIREEDLKAHRAVLVHWSGHCDADLEGNEEDGYRIDLADVVEPGTMRDVLGVMYGLPFGEHRGEDWDVVLSHFHNACYHLDISDIDDHTYWVLLSSSIGEDAEEPLPDDDVPTDEDYDDLALMTDDDSDTHTMLPLHDAQDTQGHRGRKLLIDSDSDVTMETAHE</sequence>
<keyword evidence="4" id="KW-1185">Reference proteome</keyword>
<dbReference type="SUPFAM" id="SSF48403">
    <property type="entry name" value="Ankyrin repeat"/>
    <property type="match status" value="1"/>
</dbReference>
<reference evidence="3 4" key="1">
    <citation type="submission" date="2024-07" db="EMBL/GenBank/DDBJ databases">
        <title>Section-level genome sequencing and comparative genomics of Aspergillus sections Usti and Cavernicolus.</title>
        <authorList>
            <consortium name="Lawrence Berkeley National Laboratory"/>
            <person name="Nybo J.L."/>
            <person name="Vesth T.C."/>
            <person name="Theobald S."/>
            <person name="Frisvad J.C."/>
            <person name="Larsen T.O."/>
            <person name="Kjaerboelling I."/>
            <person name="Rothschild-Mancinelli K."/>
            <person name="Lyhne E.K."/>
            <person name="Kogle M.E."/>
            <person name="Barry K."/>
            <person name="Clum A."/>
            <person name="Na H."/>
            <person name="Ledsgaard L."/>
            <person name="Lin J."/>
            <person name="Lipzen A."/>
            <person name="Kuo A."/>
            <person name="Riley R."/>
            <person name="Mondo S."/>
            <person name="Labutti K."/>
            <person name="Haridas S."/>
            <person name="Pangalinan J."/>
            <person name="Salamov A.A."/>
            <person name="Simmons B.A."/>
            <person name="Magnuson J.K."/>
            <person name="Chen J."/>
            <person name="Drula E."/>
            <person name="Henrissat B."/>
            <person name="Wiebenga A."/>
            <person name="Lubbers R.J."/>
            <person name="Gomes A.C."/>
            <person name="Makela M.R."/>
            <person name="Stajich J."/>
            <person name="Grigoriev I.V."/>
            <person name="Mortensen U.H."/>
            <person name="De Vries R.P."/>
            <person name="Baker S.E."/>
            <person name="Andersen M.R."/>
        </authorList>
    </citation>
    <scope>NUCLEOTIDE SEQUENCE [LARGE SCALE GENOMIC DNA]</scope>
    <source>
        <strain evidence="3 4">CBS 209.92</strain>
    </source>
</reference>